<dbReference type="EMBL" id="CP120733">
    <property type="protein sequence ID" value="WFD12107.1"/>
    <property type="molecule type" value="Genomic_DNA"/>
</dbReference>
<sequence length="61" mass="7300">MKKEIIPPKKLLKYKWGGTTFEWAEEAKEINAQIQDAQEKNISKDKLKKEIEYGNMPQYWN</sequence>
<dbReference type="Proteomes" id="UP001222800">
    <property type="component" value="Chromosome"/>
</dbReference>
<proteinExistence type="predicted"/>
<name>A0ABY8EGP3_9FIRM</name>
<keyword evidence="2" id="KW-1185">Reference proteome</keyword>
<reference evidence="1 2" key="1">
    <citation type="submission" date="2023-03" db="EMBL/GenBank/DDBJ databases">
        <title>Complete genome sequence of Tepidibacter sp. SWIR-1, isolated from a deep-sea hydrothermal vent.</title>
        <authorList>
            <person name="Li X."/>
        </authorList>
    </citation>
    <scope>NUCLEOTIDE SEQUENCE [LARGE SCALE GENOMIC DNA]</scope>
    <source>
        <strain evidence="1 2">SWIR-1</strain>
    </source>
</reference>
<dbReference type="RefSeq" id="WP_277734389.1">
    <property type="nucleotide sequence ID" value="NZ_CP120733.1"/>
</dbReference>
<evidence type="ECO:0000313" key="2">
    <source>
        <dbReference type="Proteomes" id="UP001222800"/>
    </source>
</evidence>
<organism evidence="1 2">
    <name type="scientific">Tepidibacter hydrothermalis</name>
    <dbReference type="NCBI Taxonomy" id="3036126"/>
    <lineage>
        <taxon>Bacteria</taxon>
        <taxon>Bacillati</taxon>
        <taxon>Bacillota</taxon>
        <taxon>Clostridia</taxon>
        <taxon>Peptostreptococcales</taxon>
        <taxon>Peptostreptococcaceae</taxon>
        <taxon>Tepidibacter</taxon>
    </lineage>
</organism>
<protein>
    <submittedName>
        <fullName evidence="1">Uncharacterized protein</fullName>
    </submittedName>
</protein>
<gene>
    <name evidence="1" type="ORF">P4S50_08510</name>
</gene>
<accession>A0ABY8EGP3</accession>
<evidence type="ECO:0000313" key="1">
    <source>
        <dbReference type="EMBL" id="WFD12107.1"/>
    </source>
</evidence>